<evidence type="ECO:0000313" key="9">
    <source>
        <dbReference type="EMBL" id="PWW06407.1"/>
    </source>
</evidence>
<evidence type="ECO:0000256" key="4">
    <source>
        <dbReference type="ARBA" id="ARBA00022989"/>
    </source>
</evidence>
<dbReference type="Proteomes" id="UP000246635">
    <property type="component" value="Unassembled WGS sequence"/>
</dbReference>
<keyword evidence="3 7" id="KW-0812">Transmembrane</keyword>
<feature type="compositionally biased region" description="Basic and acidic residues" evidence="6">
    <location>
        <begin position="181"/>
        <end position="190"/>
    </location>
</feature>
<evidence type="ECO:0000256" key="3">
    <source>
        <dbReference type="ARBA" id="ARBA00022692"/>
    </source>
</evidence>
<dbReference type="InterPro" id="IPR022781">
    <property type="entry name" value="Flagellar_biosynth_FliO"/>
</dbReference>
<keyword evidence="9" id="KW-0969">Cilium</keyword>
<evidence type="ECO:0000256" key="8">
    <source>
        <dbReference type="SAM" id="SignalP"/>
    </source>
</evidence>
<organism evidence="9 10">
    <name type="scientific">Paenibacillus cellulosilyticus</name>
    <dbReference type="NCBI Taxonomy" id="375489"/>
    <lineage>
        <taxon>Bacteria</taxon>
        <taxon>Bacillati</taxon>
        <taxon>Bacillota</taxon>
        <taxon>Bacilli</taxon>
        <taxon>Bacillales</taxon>
        <taxon>Paenibacillaceae</taxon>
        <taxon>Paenibacillus</taxon>
    </lineage>
</organism>
<evidence type="ECO:0000256" key="7">
    <source>
        <dbReference type="SAM" id="Phobius"/>
    </source>
</evidence>
<evidence type="ECO:0000256" key="6">
    <source>
        <dbReference type="SAM" id="MobiDB-lite"/>
    </source>
</evidence>
<keyword evidence="9" id="KW-0282">Flagellum</keyword>
<name>A0A2V2YXC9_9BACL</name>
<keyword evidence="2" id="KW-1003">Cell membrane</keyword>
<protein>
    <submittedName>
        <fullName evidence="9">Flagellar protein FliO/FliZ</fullName>
    </submittedName>
</protein>
<reference evidence="9 10" key="1">
    <citation type="submission" date="2018-05" db="EMBL/GenBank/DDBJ databases">
        <title>Genomic Encyclopedia of Type Strains, Phase III (KMG-III): the genomes of soil and plant-associated and newly described type strains.</title>
        <authorList>
            <person name="Whitman W."/>
        </authorList>
    </citation>
    <scope>NUCLEOTIDE SEQUENCE [LARGE SCALE GENOMIC DNA]</scope>
    <source>
        <strain evidence="9 10">CECT 5696</strain>
    </source>
</reference>
<keyword evidence="8" id="KW-0732">Signal</keyword>
<keyword evidence="4 7" id="KW-1133">Transmembrane helix</keyword>
<keyword evidence="10" id="KW-1185">Reference proteome</keyword>
<accession>A0A2V2YXC9</accession>
<feature type="transmembrane region" description="Helical" evidence="7">
    <location>
        <begin position="41"/>
        <end position="65"/>
    </location>
</feature>
<feature type="signal peptide" evidence="8">
    <location>
        <begin position="1"/>
        <end position="25"/>
    </location>
</feature>
<dbReference type="Pfam" id="PF04347">
    <property type="entry name" value="FliO"/>
    <property type="match status" value="1"/>
</dbReference>
<dbReference type="GO" id="GO:0044781">
    <property type="term" value="P:bacterial-type flagellum organization"/>
    <property type="evidence" value="ECO:0007669"/>
    <property type="project" value="InterPro"/>
</dbReference>
<dbReference type="OrthoDB" id="2376965at2"/>
<feature type="compositionally biased region" description="Polar residues" evidence="6">
    <location>
        <begin position="191"/>
        <end position="207"/>
    </location>
</feature>
<dbReference type="AlphaFoldDB" id="A0A2V2YXC9"/>
<evidence type="ECO:0000313" key="10">
    <source>
        <dbReference type="Proteomes" id="UP000246635"/>
    </source>
</evidence>
<comment type="caution">
    <text evidence="9">The sequence shown here is derived from an EMBL/GenBank/DDBJ whole genome shotgun (WGS) entry which is preliminary data.</text>
</comment>
<evidence type="ECO:0000256" key="1">
    <source>
        <dbReference type="ARBA" id="ARBA00004236"/>
    </source>
</evidence>
<comment type="subcellular location">
    <subcellularLocation>
        <location evidence="1">Cell membrane</location>
    </subcellularLocation>
</comment>
<feature type="region of interest" description="Disordered" evidence="6">
    <location>
        <begin position="181"/>
        <end position="207"/>
    </location>
</feature>
<keyword evidence="9" id="KW-0966">Cell projection</keyword>
<evidence type="ECO:0000256" key="5">
    <source>
        <dbReference type="ARBA" id="ARBA00023136"/>
    </source>
</evidence>
<dbReference type="EMBL" id="QGTQ01000003">
    <property type="protein sequence ID" value="PWW06407.1"/>
    <property type="molecule type" value="Genomic_DNA"/>
</dbReference>
<sequence>MTKSQLRVAALATAILPLLAGKAAAASEGLETTDTAPTFDGNMTGTLITVMIVLAVIIFLIVFLIKMLARRNRGWGANRALRTLGGVPLGQHKSLQVVELAGKVYVVGVGEDVTLIDKVDDAEQASHIISLMEQSNAVNWNPAALSDLIGKLKKNKHAGDSTAADSSSEGPDFERMLRRKLDEQSQRKQQVETLLRTPNQSDRLMDE</sequence>
<dbReference type="RefSeq" id="WP_110043085.1">
    <property type="nucleotide sequence ID" value="NZ_CP054612.1"/>
</dbReference>
<dbReference type="GO" id="GO:0016020">
    <property type="term" value="C:membrane"/>
    <property type="evidence" value="ECO:0007669"/>
    <property type="project" value="InterPro"/>
</dbReference>
<evidence type="ECO:0000256" key="2">
    <source>
        <dbReference type="ARBA" id="ARBA00022475"/>
    </source>
</evidence>
<keyword evidence="5 7" id="KW-0472">Membrane</keyword>
<feature type="chain" id="PRO_5016060651" evidence="8">
    <location>
        <begin position="26"/>
        <end position="207"/>
    </location>
</feature>
<gene>
    <name evidence="9" type="ORF">DFQ01_103310</name>
</gene>
<proteinExistence type="predicted"/>